<sequence length="92" mass="10549">MNKKQTNFQQVRDADEERAEVRDSHLDVTLPRVQDHHPHPHGGRIHHPDISVHPHCLGDQLQAATTLHQGREVLLVWVKDCQVKDGQMKDEG</sequence>
<dbReference type="EMBL" id="VSRR010017263">
    <property type="protein sequence ID" value="MPC60180.1"/>
    <property type="molecule type" value="Genomic_DNA"/>
</dbReference>
<feature type="compositionally biased region" description="Basic and acidic residues" evidence="1">
    <location>
        <begin position="12"/>
        <end position="26"/>
    </location>
</feature>
<reference evidence="2 3" key="1">
    <citation type="submission" date="2019-05" db="EMBL/GenBank/DDBJ databases">
        <title>Another draft genome of Portunus trituberculatus and its Hox gene families provides insights of decapod evolution.</title>
        <authorList>
            <person name="Jeong J.-H."/>
            <person name="Song I."/>
            <person name="Kim S."/>
            <person name="Choi T."/>
            <person name="Kim D."/>
            <person name="Ryu S."/>
            <person name="Kim W."/>
        </authorList>
    </citation>
    <scope>NUCLEOTIDE SEQUENCE [LARGE SCALE GENOMIC DNA]</scope>
    <source>
        <tissue evidence="2">Muscle</tissue>
    </source>
</reference>
<feature type="region of interest" description="Disordered" evidence="1">
    <location>
        <begin position="1"/>
        <end position="51"/>
    </location>
</feature>
<comment type="caution">
    <text evidence="2">The sequence shown here is derived from an EMBL/GenBank/DDBJ whole genome shotgun (WGS) entry which is preliminary data.</text>
</comment>
<keyword evidence="3" id="KW-1185">Reference proteome</keyword>
<evidence type="ECO:0000313" key="3">
    <source>
        <dbReference type="Proteomes" id="UP000324222"/>
    </source>
</evidence>
<dbReference type="AlphaFoldDB" id="A0A5B7GIQ9"/>
<name>A0A5B7GIQ9_PORTR</name>
<accession>A0A5B7GIQ9</accession>
<proteinExistence type="predicted"/>
<evidence type="ECO:0000256" key="1">
    <source>
        <dbReference type="SAM" id="MobiDB-lite"/>
    </source>
</evidence>
<evidence type="ECO:0000313" key="2">
    <source>
        <dbReference type="EMBL" id="MPC60180.1"/>
    </source>
</evidence>
<protein>
    <submittedName>
        <fullName evidence="2">Uncharacterized protein</fullName>
    </submittedName>
</protein>
<organism evidence="2 3">
    <name type="scientific">Portunus trituberculatus</name>
    <name type="common">Swimming crab</name>
    <name type="synonym">Neptunus trituberculatus</name>
    <dbReference type="NCBI Taxonomy" id="210409"/>
    <lineage>
        <taxon>Eukaryota</taxon>
        <taxon>Metazoa</taxon>
        <taxon>Ecdysozoa</taxon>
        <taxon>Arthropoda</taxon>
        <taxon>Crustacea</taxon>
        <taxon>Multicrustacea</taxon>
        <taxon>Malacostraca</taxon>
        <taxon>Eumalacostraca</taxon>
        <taxon>Eucarida</taxon>
        <taxon>Decapoda</taxon>
        <taxon>Pleocyemata</taxon>
        <taxon>Brachyura</taxon>
        <taxon>Eubrachyura</taxon>
        <taxon>Portunoidea</taxon>
        <taxon>Portunidae</taxon>
        <taxon>Portuninae</taxon>
        <taxon>Portunus</taxon>
    </lineage>
</organism>
<dbReference type="Proteomes" id="UP000324222">
    <property type="component" value="Unassembled WGS sequence"/>
</dbReference>
<feature type="compositionally biased region" description="Polar residues" evidence="1">
    <location>
        <begin position="1"/>
        <end position="10"/>
    </location>
</feature>
<gene>
    <name evidence="2" type="ORF">E2C01_054217</name>
</gene>